<evidence type="ECO:0000313" key="2">
    <source>
        <dbReference type="Proteomes" id="UP000828941"/>
    </source>
</evidence>
<proteinExistence type="predicted"/>
<protein>
    <submittedName>
        <fullName evidence="1">Uncharacterized protein</fullName>
    </submittedName>
</protein>
<evidence type="ECO:0000313" key="1">
    <source>
        <dbReference type="EMBL" id="KAI4351234.1"/>
    </source>
</evidence>
<accession>A0ACB9PTA2</accession>
<gene>
    <name evidence="1" type="ORF">L6164_005610</name>
</gene>
<keyword evidence="2" id="KW-1185">Reference proteome</keyword>
<dbReference type="EMBL" id="CM039428">
    <property type="protein sequence ID" value="KAI4351234.1"/>
    <property type="molecule type" value="Genomic_DNA"/>
</dbReference>
<reference evidence="1 2" key="1">
    <citation type="journal article" date="2022" name="DNA Res.">
        <title>Chromosomal-level genome assembly of the orchid tree Bauhinia variegata (Leguminosae; Cercidoideae) supports the allotetraploid origin hypothesis of Bauhinia.</title>
        <authorList>
            <person name="Zhong Y."/>
            <person name="Chen Y."/>
            <person name="Zheng D."/>
            <person name="Pang J."/>
            <person name="Liu Y."/>
            <person name="Luo S."/>
            <person name="Meng S."/>
            <person name="Qian L."/>
            <person name="Wei D."/>
            <person name="Dai S."/>
            <person name="Zhou R."/>
        </authorList>
    </citation>
    <scope>NUCLEOTIDE SEQUENCE [LARGE SCALE GENOMIC DNA]</scope>
    <source>
        <strain evidence="1">BV-YZ2020</strain>
    </source>
</reference>
<comment type="caution">
    <text evidence="1">The sequence shown here is derived from an EMBL/GenBank/DDBJ whole genome shotgun (WGS) entry which is preliminary data.</text>
</comment>
<sequence>MWSSDESKASDSLWWSHIVEIGWPWQPKPKPNFTLPNGSNYVRIKYLGTSEYGSFYLCSDCSNGRIVVVNEIPFNLRERDRIAARNEALLIQELNHPNIVRVLNSSITDIFIRLVFEKLDCFLQDIIAHKDYSHDPQTTKRYLHQMLSAVAYCHAHGILHRNLKPRNIQVDIIKKKVKIHFLMARPIRVPDAANKGPVGTRGYIAPEMVLTSLEHSTPVDVWSLGCIFAEMVLGHKLFRPVGDRRGELMEIFSVFGTPTEEIWPRLTEICNFDYFHGLPHWEPMDLRVMFPGLEAHGLDLLSRMLSMDPSKRISAKDALNHPYFDDLDSLTWKRLRDMTISFCCSPMDRS</sequence>
<name>A0ACB9PTA2_BAUVA</name>
<dbReference type="Proteomes" id="UP000828941">
    <property type="component" value="Chromosome 3"/>
</dbReference>
<organism evidence="1 2">
    <name type="scientific">Bauhinia variegata</name>
    <name type="common">Purple orchid tree</name>
    <name type="synonym">Phanera variegata</name>
    <dbReference type="NCBI Taxonomy" id="167791"/>
    <lineage>
        <taxon>Eukaryota</taxon>
        <taxon>Viridiplantae</taxon>
        <taxon>Streptophyta</taxon>
        <taxon>Embryophyta</taxon>
        <taxon>Tracheophyta</taxon>
        <taxon>Spermatophyta</taxon>
        <taxon>Magnoliopsida</taxon>
        <taxon>eudicotyledons</taxon>
        <taxon>Gunneridae</taxon>
        <taxon>Pentapetalae</taxon>
        <taxon>rosids</taxon>
        <taxon>fabids</taxon>
        <taxon>Fabales</taxon>
        <taxon>Fabaceae</taxon>
        <taxon>Cercidoideae</taxon>
        <taxon>Cercideae</taxon>
        <taxon>Bauhiniinae</taxon>
        <taxon>Bauhinia</taxon>
    </lineage>
</organism>